<keyword evidence="3" id="KW-1185">Reference proteome</keyword>
<evidence type="ECO:0000313" key="3">
    <source>
        <dbReference type="Proteomes" id="UP000008281"/>
    </source>
</evidence>
<dbReference type="Proteomes" id="UP000008281">
    <property type="component" value="Unassembled WGS sequence"/>
</dbReference>
<name>E3LWC1_CAERE</name>
<gene>
    <name evidence="2" type="ORF">CRE_02870</name>
</gene>
<dbReference type="KEGG" id="crq:GCK72_010902"/>
<dbReference type="OMA" id="WKTEKCP"/>
<dbReference type="OrthoDB" id="5871778at2759"/>
<dbReference type="InParanoid" id="E3LWC1"/>
<dbReference type="RefSeq" id="XP_003111685.2">
    <property type="nucleotide sequence ID" value="XM_003111637.2"/>
</dbReference>
<proteinExistence type="predicted"/>
<dbReference type="GeneID" id="9812549"/>
<accession>E3LWC1</accession>
<evidence type="ECO:0000313" key="2">
    <source>
        <dbReference type="EMBL" id="EFO83546.1"/>
    </source>
</evidence>
<reference evidence="2" key="1">
    <citation type="submission" date="2007-07" db="EMBL/GenBank/DDBJ databases">
        <title>PCAP assembly of the Caenorhabditis remanei genome.</title>
        <authorList>
            <consortium name="The Caenorhabditis remanei Sequencing Consortium"/>
            <person name="Wilson R.K."/>
        </authorList>
    </citation>
    <scope>NUCLEOTIDE SEQUENCE [LARGE SCALE GENOMIC DNA]</scope>
    <source>
        <strain evidence="2">PB4641</strain>
    </source>
</reference>
<dbReference type="CTD" id="9812549"/>
<evidence type="ECO:0000256" key="1">
    <source>
        <dbReference type="SAM" id="MobiDB-lite"/>
    </source>
</evidence>
<dbReference type="eggNOG" id="KOG0800">
    <property type="taxonomic scope" value="Eukaryota"/>
</dbReference>
<dbReference type="HOGENOM" id="CLU_038442_0_0_1"/>
<dbReference type="EMBL" id="DS268417">
    <property type="protein sequence ID" value="EFO83546.1"/>
    <property type="molecule type" value="Genomic_DNA"/>
</dbReference>
<dbReference type="AlphaFoldDB" id="E3LWC1"/>
<organism evidence="3">
    <name type="scientific">Caenorhabditis remanei</name>
    <name type="common">Caenorhabditis vulgaris</name>
    <dbReference type="NCBI Taxonomy" id="31234"/>
    <lineage>
        <taxon>Eukaryota</taxon>
        <taxon>Metazoa</taxon>
        <taxon>Ecdysozoa</taxon>
        <taxon>Nematoda</taxon>
        <taxon>Chromadorea</taxon>
        <taxon>Rhabditida</taxon>
        <taxon>Rhabditina</taxon>
        <taxon>Rhabditomorpha</taxon>
        <taxon>Rhabditoidea</taxon>
        <taxon>Rhabditidae</taxon>
        <taxon>Peloderinae</taxon>
        <taxon>Caenorhabditis</taxon>
    </lineage>
</organism>
<feature type="region of interest" description="Disordered" evidence="1">
    <location>
        <begin position="453"/>
        <end position="493"/>
    </location>
</feature>
<sequence length="493" mass="57985">MTEPEPDSVLVSNLEKLVIQEEPKQTSESPPPDLIADEKKYRDTRCGVIPCQAMRMFCDEDNIMTTWYSELANGSNLLPNFWNFWDDIRTNPTFRYFIIDSADLAKMDQVWHRCVTKAMRAERTARLLSSIGAFTSYFRKQLYIRSIPPARCCEYAANRIFTDEVLEFLPVMMRQQGIIDFSEDDGRLEKYRKMWESNNQDLYKTITPQEFEAFLDEFDVDKSKIKIIQDPVHELSRVHMIKKTGNITIFSPDGNTVIDRIQAVFFVFRATVAGINWKTEKCPMHENCRENLKRCILELMNKFFNYEKGTFIAFRMVLDSVDALKKECEFNYHTERGTSDFALRDFDGEHAMPINRYNTTIEFFDLPEYKNFYRNAEKDTIMIWQARVFYQFGWLQQFFGNENVELRDTVVNGILFLVPDHGKIITDKFLRSILNGETPYQASQTEVLAEKRRHTGYEKLRESREQRNKALKEIKKAKKAAEQTGKKTGKNRK</sequence>
<dbReference type="STRING" id="31234.E3LWC1"/>
<protein>
    <submittedName>
        <fullName evidence="2">Uncharacterized protein</fullName>
    </submittedName>
</protein>
<feature type="compositionally biased region" description="Basic and acidic residues" evidence="1">
    <location>
        <begin position="455"/>
        <end position="485"/>
    </location>
</feature>